<dbReference type="PANTHER" id="PTHR34145:SF68">
    <property type="entry name" value="FBD DOMAIN-CONTAINING PROTEIN"/>
    <property type="match status" value="1"/>
</dbReference>
<dbReference type="InterPro" id="IPR053772">
    <property type="entry name" value="At1g61320/At1g61330-like"/>
</dbReference>
<name>A0A2P6PX95_ROSCH</name>
<dbReference type="Gramene" id="PRQ26552">
    <property type="protein sequence ID" value="PRQ26552"/>
    <property type="gene ID" value="RchiOBHm_Chr6g0295841"/>
</dbReference>
<dbReference type="SUPFAM" id="SSF52047">
    <property type="entry name" value="RNI-like"/>
    <property type="match status" value="1"/>
</dbReference>
<comment type="caution">
    <text evidence="2">The sequence shown here is derived from an EMBL/GenBank/DDBJ whole genome shotgun (WGS) entry which is preliminary data.</text>
</comment>
<evidence type="ECO:0000313" key="3">
    <source>
        <dbReference type="Proteomes" id="UP000238479"/>
    </source>
</evidence>
<dbReference type="AlphaFoldDB" id="A0A2P6PX95"/>
<feature type="domain" description="At1g61320/AtMIF1 LRR" evidence="1">
    <location>
        <begin position="44"/>
        <end position="124"/>
    </location>
</feature>
<accession>A0A2P6PX95</accession>
<dbReference type="Gene3D" id="3.80.10.10">
    <property type="entry name" value="Ribonuclease Inhibitor"/>
    <property type="match status" value="1"/>
</dbReference>
<evidence type="ECO:0000313" key="2">
    <source>
        <dbReference type="EMBL" id="PRQ26552.1"/>
    </source>
</evidence>
<proteinExistence type="predicted"/>
<dbReference type="InterPro" id="IPR032675">
    <property type="entry name" value="LRR_dom_sf"/>
</dbReference>
<reference evidence="2 3" key="1">
    <citation type="journal article" date="2018" name="Nat. Genet.">
        <title>The Rosa genome provides new insights in the design of modern roses.</title>
        <authorList>
            <person name="Bendahmane M."/>
        </authorList>
    </citation>
    <scope>NUCLEOTIDE SEQUENCE [LARGE SCALE GENOMIC DNA]</scope>
    <source>
        <strain evidence="3">cv. Old Blush</strain>
    </source>
</reference>
<dbReference type="InterPro" id="IPR055357">
    <property type="entry name" value="LRR_At1g61320_AtMIF1"/>
</dbReference>
<protein>
    <submittedName>
        <fullName evidence="2">Putative leucine-rich repeat domain, L domain-containing protein</fullName>
    </submittedName>
</protein>
<dbReference type="EMBL" id="PDCK01000044">
    <property type="protein sequence ID" value="PRQ26552.1"/>
    <property type="molecule type" value="Genomic_DNA"/>
</dbReference>
<keyword evidence="3" id="KW-1185">Reference proteome</keyword>
<organism evidence="2 3">
    <name type="scientific">Rosa chinensis</name>
    <name type="common">China rose</name>
    <dbReference type="NCBI Taxonomy" id="74649"/>
    <lineage>
        <taxon>Eukaryota</taxon>
        <taxon>Viridiplantae</taxon>
        <taxon>Streptophyta</taxon>
        <taxon>Embryophyta</taxon>
        <taxon>Tracheophyta</taxon>
        <taxon>Spermatophyta</taxon>
        <taxon>Magnoliopsida</taxon>
        <taxon>eudicotyledons</taxon>
        <taxon>Gunneridae</taxon>
        <taxon>Pentapetalae</taxon>
        <taxon>rosids</taxon>
        <taxon>fabids</taxon>
        <taxon>Rosales</taxon>
        <taxon>Rosaceae</taxon>
        <taxon>Rosoideae</taxon>
        <taxon>Rosoideae incertae sedis</taxon>
        <taxon>Rosa</taxon>
    </lineage>
</organism>
<gene>
    <name evidence="2" type="ORF">RchiOBHm_Chr6g0295841</name>
</gene>
<sequence>MHKGVQRLEIDLDADRLDRQLGNYYFSKDLFGGPGNDCIVFPKFLKHLSLSYVNIKGYLVEQFLSNCQFIEHLCVSGSAYLEDLRVVGSSLQLKFLQISDCPWLEKVEIFAPNLVSFVYYGVSKCSEVVLLKHAPLLVKVSLGEETVSMDGAFRAVSSYFP</sequence>
<dbReference type="Proteomes" id="UP000238479">
    <property type="component" value="Chromosome 6"/>
</dbReference>
<dbReference type="PANTHER" id="PTHR34145">
    <property type="entry name" value="OS02G0105600 PROTEIN"/>
    <property type="match status" value="1"/>
</dbReference>
<evidence type="ECO:0000259" key="1">
    <source>
        <dbReference type="Pfam" id="PF23622"/>
    </source>
</evidence>
<dbReference type="Pfam" id="PF23622">
    <property type="entry name" value="LRR_At1g61320_AtMIF1"/>
    <property type="match status" value="1"/>
</dbReference>